<evidence type="ECO:0000256" key="2">
    <source>
        <dbReference type="SAM" id="MobiDB-lite"/>
    </source>
</evidence>
<dbReference type="OrthoDB" id="10594721at2759"/>
<dbReference type="KEGG" id="ngr:NAEGRDRAFT_70270"/>
<feature type="compositionally biased region" description="Basic and acidic residues" evidence="2">
    <location>
        <begin position="288"/>
        <end position="312"/>
    </location>
</feature>
<evidence type="ECO:0000313" key="4">
    <source>
        <dbReference type="Proteomes" id="UP000006671"/>
    </source>
</evidence>
<feature type="coiled-coil region" evidence="1">
    <location>
        <begin position="154"/>
        <end position="188"/>
    </location>
</feature>
<gene>
    <name evidence="3" type="ORF">NAEGRDRAFT_70270</name>
</gene>
<reference evidence="3 4" key="1">
    <citation type="journal article" date="2010" name="Cell">
        <title>The genome of Naegleria gruberi illuminates early eukaryotic versatility.</title>
        <authorList>
            <person name="Fritz-Laylin L.K."/>
            <person name="Prochnik S.E."/>
            <person name="Ginger M.L."/>
            <person name="Dacks J.B."/>
            <person name="Carpenter M.L."/>
            <person name="Field M.C."/>
            <person name="Kuo A."/>
            <person name="Paredez A."/>
            <person name="Chapman J."/>
            <person name="Pham J."/>
            <person name="Shu S."/>
            <person name="Neupane R."/>
            <person name="Cipriano M."/>
            <person name="Mancuso J."/>
            <person name="Tu H."/>
            <person name="Salamov A."/>
            <person name="Lindquist E."/>
            <person name="Shapiro H."/>
            <person name="Lucas S."/>
            <person name="Grigoriev I.V."/>
            <person name="Cande W.Z."/>
            <person name="Fulton C."/>
            <person name="Rokhsar D.S."/>
            <person name="Dawson S.C."/>
        </authorList>
    </citation>
    <scope>NUCLEOTIDE SEQUENCE [LARGE SCALE GENOMIC DNA]</scope>
    <source>
        <strain evidence="3 4">NEG-M</strain>
    </source>
</reference>
<protein>
    <submittedName>
        <fullName evidence="3">Predicted protein</fullName>
    </submittedName>
</protein>
<keyword evidence="1" id="KW-0175">Coiled coil</keyword>
<evidence type="ECO:0000256" key="1">
    <source>
        <dbReference type="SAM" id="Coils"/>
    </source>
</evidence>
<dbReference type="VEuPathDB" id="AmoebaDB:NAEGRDRAFT_70270"/>
<dbReference type="AlphaFoldDB" id="D2VMV1"/>
<evidence type="ECO:0000313" key="3">
    <source>
        <dbReference type="EMBL" id="EFC41806.1"/>
    </source>
</evidence>
<dbReference type="EMBL" id="GG738883">
    <property type="protein sequence ID" value="EFC41806.1"/>
    <property type="molecule type" value="Genomic_DNA"/>
</dbReference>
<feature type="compositionally biased region" description="Polar residues" evidence="2">
    <location>
        <begin position="223"/>
        <end position="233"/>
    </location>
</feature>
<dbReference type="RefSeq" id="XP_002674550.1">
    <property type="nucleotide sequence ID" value="XM_002674504.1"/>
</dbReference>
<feature type="compositionally biased region" description="Low complexity" evidence="2">
    <location>
        <begin position="240"/>
        <end position="271"/>
    </location>
</feature>
<dbReference type="OMA" id="GQWEVIV"/>
<sequence length="412" mass="47593">MNANNRNDPLTKLQNMAKTESIRRLQSIQLGKSNFESPSMMSVGSPNNIHSSPVSQDFAINPAVEQLTDWKNQFNDRLSQVQEELLMFLTQKHVSQEELAILIKNTFSDFKISISELLNTLTLLMKKFLKKSKKLVQTADSQWEVIVLDLNNQLEHVSRARAVEEEKRKELEKEVKMLRQKMKSMKIEMVKPKEDQYQQLVNSIQSNPSSPVAKARGVATPKGSPTRTPNKSPRTPAGGKKPLTSPKTKTPAKPAEEPVVTVEPVPVVTESPKVEESVPEVNEPEVVEPPKEEPPKEEPPKEETTQVEPKKDEEEEVDEKDSRRDRRGRRGKKDDEEEEEEKPTSRRDRGRGRRGKKDDEEEEEKEEEKEERGRGRPSRRNKKKDEDEEEEEEEEKPTRRVRDRGDRRKRNE</sequence>
<dbReference type="InParanoid" id="D2VMV1"/>
<accession>D2VMV1</accession>
<feature type="compositionally biased region" description="Acidic residues" evidence="2">
    <location>
        <begin position="359"/>
        <end position="369"/>
    </location>
</feature>
<dbReference type="GeneID" id="8851536"/>
<name>D2VMV1_NAEGR</name>
<feature type="compositionally biased region" description="Acidic residues" evidence="2">
    <location>
        <begin position="386"/>
        <end position="395"/>
    </location>
</feature>
<organism evidence="4">
    <name type="scientific">Naegleria gruberi</name>
    <name type="common">Amoeba</name>
    <dbReference type="NCBI Taxonomy" id="5762"/>
    <lineage>
        <taxon>Eukaryota</taxon>
        <taxon>Discoba</taxon>
        <taxon>Heterolobosea</taxon>
        <taxon>Tetramitia</taxon>
        <taxon>Eutetramitia</taxon>
        <taxon>Vahlkampfiidae</taxon>
        <taxon>Naegleria</taxon>
    </lineage>
</organism>
<proteinExistence type="predicted"/>
<keyword evidence="4" id="KW-1185">Reference proteome</keyword>
<feature type="compositionally biased region" description="Basic and acidic residues" evidence="2">
    <location>
        <begin position="396"/>
        <end position="406"/>
    </location>
</feature>
<dbReference type="Proteomes" id="UP000006671">
    <property type="component" value="Unassembled WGS sequence"/>
</dbReference>
<feature type="region of interest" description="Disordered" evidence="2">
    <location>
        <begin position="204"/>
        <end position="412"/>
    </location>
</feature>